<dbReference type="Pfam" id="PF12253">
    <property type="entry name" value="CAF1A_dimeriz"/>
    <property type="match status" value="1"/>
</dbReference>
<evidence type="ECO:0000313" key="8">
    <source>
        <dbReference type="Proteomes" id="UP001209570"/>
    </source>
</evidence>
<dbReference type="AlphaFoldDB" id="A0AAD5L9G2"/>
<gene>
    <name evidence="7" type="ORF">P43SY_004469</name>
</gene>
<dbReference type="GO" id="GO:0006281">
    <property type="term" value="P:DNA repair"/>
    <property type="evidence" value="ECO:0007669"/>
    <property type="project" value="UniProtKB-KW"/>
</dbReference>
<evidence type="ECO:0000256" key="5">
    <source>
        <dbReference type="SAM" id="MobiDB-lite"/>
    </source>
</evidence>
<dbReference type="Proteomes" id="UP001209570">
    <property type="component" value="Unassembled WGS sequence"/>
</dbReference>
<evidence type="ECO:0000256" key="2">
    <source>
        <dbReference type="ARBA" id="ARBA00022763"/>
    </source>
</evidence>
<reference evidence="7" key="1">
    <citation type="submission" date="2021-12" db="EMBL/GenBank/DDBJ databases">
        <title>Prjna785345.</title>
        <authorList>
            <person name="Rujirawat T."/>
            <person name="Krajaejun T."/>
        </authorList>
    </citation>
    <scope>NUCLEOTIDE SEQUENCE</scope>
    <source>
        <strain evidence="7">Pi057C3</strain>
    </source>
</reference>
<dbReference type="PANTHER" id="PTHR15272">
    <property type="entry name" value="CHROMATIN ASSEMBLY FACTOR 1 SUBUNIT A CAF-1 SUBUNIT A"/>
    <property type="match status" value="1"/>
</dbReference>
<keyword evidence="8" id="KW-1185">Reference proteome</keyword>
<dbReference type="EMBL" id="JAKCXM010000482">
    <property type="protein sequence ID" value="KAJ0393559.1"/>
    <property type="molecule type" value="Genomic_DNA"/>
</dbReference>
<keyword evidence="3" id="KW-0234">DNA repair</keyword>
<evidence type="ECO:0000256" key="3">
    <source>
        <dbReference type="ARBA" id="ARBA00023204"/>
    </source>
</evidence>
<organism evidence="7 8">
    <name type="scientific">Pythium insidiosum</name>
    <name type="common">Pythiosis disease agent</name>
    <dbReference type="NCBI Taxonomy" id="114742"/>
    <lineage>
        <taxon>Eukaryota</taxon>
        <taxon>Sar</taxon>
        <taxon>Stramenopiles</taxon>
        <taxon>Oomycota</taxon>
        <taxon>Peronosporomycetes</taxon>
        <taxon>Pythiales</taxon>
        <taxon>Pythiaceae</taxon>
        <taxon>Pythium</taxon>
    </lineage>
</organism>
<feature type="compositionally biased region" description="Acidic residues" evidence="5">
    <location>
        <begin position="493"/>
        <end position="537"/>
    </location>
</feature>
<dbReference type="InterPro" id="IPR022043">
    <property type="entry name" value="CAF1A_DD"/>
</dbReference>
<evidence type="ECO:0000256" key="1">
    <source>
        <dbReference type="ARBA" id="ARBA00004123"/>
    </source>
</evidence>
<comment type="subcellular location">
    <subcellularLocation>
        <location evidence="1">Nucleus</location>
    </subcellularLocation>
</comment>
<evidence type="ECO:0000256" key="4">
    <source>
        <dbReference type="ARBA" id="ARBA00023242"/>
    </source>
</evidence>
<feature type="compositionally biased region" description="Pro residues" evidence="5">
    <location>
        <begin position="98"/>
        <end position="119"/>
    </location>
</feature>
<evidence type="ECO:0000313" key="7">
    <source>
        <dbReference type="EMBL" id="KAJ0393559.1"/>
    </source>
</evidence>
<accession>A0AAD5L9G2</accession>
<feature type="compositionally biased region" description="Basic and acidic residues" evidence="5">
    <location>
        <begin position="410"/>
        <end position="451"/>
    </location>
</feature>
<protein>
    <recommendedName>
        <fullName evidence="6">Chromatin assembly factor 1 subunit A dimerization domain-containing protein</fullName>
    </recommendedName>
</protein>
<keyword evidence="4" id="KW-0539">Nucleus</keyword>
<feature type="region of interest" description="Disordered" evidence="5">
    <location>
        <begin position="410"/>
        <end position="586"/>
    </location>
</feature>
<evidence type="ECO:0000259" key="6">
    <source>
        <dbReference type="Pfam" id="PF12253"/>
    </source>
</evidence>
<feature type="compositionally biased region" description="Basic residues" evidence="5">
    <location>
        <begin position="550"/>
        <end position="574"/>
    </location>
</feature>
<dbReference type="GO" id="GO:0005634">
    <property type="term" value="C:nucleus"/>
    <property type="evidence" value="ECO:0007669"/>
    <property type="project" value="UniProtKB-SubCell"/>
</dbReference>
<proteinExistence type="predicted"/>
<feature type="domain" description="Chromatin assembly factor 1 subunit A dimerization" evidence="6">
    <location>
        <begin position="456"/>
        <end position="502"/>
    </location>
</feature>
<dbReference type="PANTHER" id="PTHR15272:SF0">
    <property type="entry name" value="CHROMATIN ASSEMBLY FACTOR 1 SUBUNIT A"/>
    <property type="match status" value="1"/>
</dbReference>
<comment type="caution">
    <text evidence="7">The sequence shown here is derived from an EMBL/GenBank/DDBJ whole genome shotgun (WGS) entry which is preliminary data.</text>
</comment>
<feature type="compositionally biased region" description="Low complexity" evidence="5">
    <location>
        <begin position="128"/>
        <end position="143"/>
    </location>
</feature>
<sequence>MTANESKKKQASIASFFAAPAPNRKKADPKATGNPGGAAARKADGDGDGDGAVLEISDSPTRTPPLATGGGPHAVSASPTRTPAAASTLASTATSTPPGSPMLIPTPTPTPTKAEPPPSSASKRRRAASAPESEAESAQAPAAAKKRRAKAKAAAPQPSPEPAASPDAAAPTVALEALDPATRARVTSYQHKLDELTRLCARLSVSRDPEDAVLQEIYGVGLDADLDTDKDADADPDKELSAWLAAPSDSGGDSMPAVLKRFVAHRVQGQVAGLSELAARVLAALADASGSDARVMDSNERRTQLEMEIKMLAQRTAYGARPARANLYEDASGAALWCWEVTNLDMYFDETAQKTVKRMRRQRKRVGAQIKSLARVVQLLGTQQDDAKASQEEAKIGRFVALVEAEEQKARERERKETQKAQALEEKRRVDQERLQAKEDEKKRREQEQEAQRALSAKRRKPFAQFSKLDYTIDSDEEWEEEEPGESLSGAESDQDESDDDQLDYGDDWLAYEDEIEYEEGAGEADELGPMDDEDDMMLPMGIQDAEEHRKRRRDAKQQRRGRRVAAEHKKQKLTKLEPLVIGPFR</sequence>
<feature type="region of interest" description="Disordered" evidence="5">
    <location>
        <begin position="1"/>
        <end position="174"/>
    </location>
</feature>
<feature type="compositionally biased region" description="Low complexity" evidence="5">
    <location>
        <begin position="11"/>
        <end position="22"/>
    </location>
</feature>
<feature type="compositionally biased region" description="Acidic residues" evidence="5">
    <location>
        <begin position="473"/>
        <end position="485"/>
    </location>
</feature>
<keyword evidence="2" id="KW-0227">DNA damage</keyword>
<feature type="compositionally biased region" description="Low complexity" evidence="5">
    <location>
        <begin position="76"/>
        <end position="97"/>
    </location>
</feature>
<dbReference type="GO" id="GO:0033186">
    <property type="term" value="C:CAF-1 complex"/>
    <property type="evidence" value="ECO:0007669"/>
    <property type="project" value="TreeGrafter"/>
</dbReference>
<dbReference type="GO" id="GO:0006334">
    <property type="term" value="P:nucleosome assembly"/>
    <property type="evidence" value="ECO:0007669"/>
    <property type="project" value="TreeGrafter"/>
</dbReference>
<name>A0AAD5L9G2_PYTIN</name>